<dbReference type="Proteomes" id="UP000663840">
    <property type="component" value="Unassembled WGS sequence"/>
</dbReference>
<gene>
    <name evidence="3" type="ORF">RDB_LOCUS131332</name>
</gene>
<feature type="transmembrane region" description="Helical" evidence="1">
    <location>
        <begin position="115"/>
        <end position="138"/>
    </location>
</feature>
<comment type="caution">
    <text evidence="3">The sequence shown here is derived from an EMBL/GenBank/DDBJ whole genome shotgun (WGS) entry which is preliminary data.</text>
</comment>
<reference evidence="3" key="1">
    <citation type="submission" date="2021-01" db="EMBL/GenBank/DDBJ databases">
        <authorList>
            <person name="Kaushik A."/>
        </authorList>
    </citation>
    <scope>NUCLEOTIDE SEQUENCE</scope>
    <source>
        <strain evidence="3">AG1-1A</strain>
    </source>
</reference>
<keyword evidence="1" id="KW-0472">Membrane</keyword>
<keyword evidence="1" id="KW-1133">Transmembrane helix</keyword>
<sequence length="197" mass="22322">MLSSDSIVSHLSTTNGRNYRRIRAALSWVERREFGRSLDVLLVFAALLSAIIATFLIESSNMLKEDPNEISATALVAISQALTALTTNNSSTIPSGLPLPDQTNPPNFVPSNISIWINALWYSSFSLSIATAFMAMLAKDWCYSFKAKRTGHPYDQAHRRQRKWEMIRRWGMGELIEILPSLMHLSLRAFIYLFYFA</sequence>
<dbReference type="EMBL" id="CAJMWR010004035">
    <property type="protein sequence ID" value="CAE6480030.1"/>
    <property type="molecule type" value="Genomic_DNA"/>
</dbReference>
<dbReference type="Pfam" id="PF20153">
    <property type="entry name" value="DUF6535"/>
    <property type="match status" value="1"/>
</dbReference>
<evidence type="ECO:0000313" key="3">
    <source>
        <dbReference type="EMBL" id="CAE6480030.1"/>
    </source>
</evidence>
<evidence type="ECO:0000313" key="4">
    <source>
        <dbReference type="Proteomes" id="UP000663840"/>
    </source>
</evidence>
<feature type="domain" description="DUF6535" evidence="2">
    <location>
        <begin position="36"/>
        <end position="191"/>
    </location>
</feature>
<protein>
    <recommendedName>
        <fullName evidence="2">DUF6535 domain-containing protein</fullName>
    </recommendedName>
</protein>
<dbReference type="AlphaFoldDB" id="A0A8H3GYE0"/>
<proteinExistence type="predicted"/>
<name>A0A8H3GYE0_9AGAM</name>
<keyword evidence="1" id="KW-0812">Transmembrane</keyword>
<accession>A0A8H3GYE0</accession>
<evidence type="ECO:0000256" key="1">
    <source>
        <dbReference type="SAM" id="Phobius"/>
    </source>
</evidence>
<organism evidence="3 4">
    <name type="scientific">Rhizoctonia solani</name>
    <dbReference type="NCBI Taxonomy" id="456999"/>
    <lineage>
        <taxon>Eukaryota</taxon>
        <taxon>Fungi</taxon>
        <taxon>Dikarya</taxon>
        <taxon>Basidiomycota</taxon>
        <taxon>Agaricomycotina</taxon>
        <taxon>Agaricomycetes</taxon>
        <taxon>Cantharellales</taxon>
        <taxon>Ceratobasidiaceae</taxon>
        <taxon>Rhizoctonia</taxon>
    </lineage>
</organism>
<feature type="transmembrane region" description="Helical" evidence="1">
    <location>
        <begin position="175"/>
        <end position="195"/>
    </location>
</feature>
<evidence type="ECO:0000259" key="2">
    <source>
        <dbReference type="Pfam" id="PF20153"/>
    </source>
</evidence>
<feature type="transmembrane region" description="Helical" evidence="1">
    <location>
        <begin position="40"/>
        <end position="57"/>
    </location>
</feature>
<dbReference type="InterPro" id="IPR045338">
    <property type="entry name" value="DUF6535"/>
</dbReference>